<evidence type="ECO:0000256" key="1">
    <source>
        <dbReference type="PROSITE-ProRule" id="PRU00076"/>
    </source>
</evidence>
<evidence type="ECO:0000256" key="3">
    <source>
        <dbReference type="SAM" id="SignalP"/>
    </source>
</evidence>
<keyword evidence="2" id="KW-1133">Transmembrane helix</keyword>
<feature type="transmembrane region" description="Helical" evidence="2">
    <location>
        <begin position="1019"/>
        <end position="1036"/>
    </location>
</feature>
<evidence type="ECO:0000313" key="5">
    <source>
        <dbReference type="EMBL" id="CAF1044713.1"/>
    </source>
</evidence>
<dbReference type="Proteomes" id="UP000663870">
    <property type="component" value="Unassembled WGS sequence"/>
</dbReference>
<evidence type="ECO:0000259" key="4">
    <source>
        <dbReference type="PROSITE" id="PS50026"/>
    </source>
</evidence>
<comment type="caution">
    <text evidence="5">The sequence shown here is derived from an EMBL/GenBank/DDBJ whole genome shotgun (WGS) entry which is preliminary data.</text>
</comment>
<dbReference type="AlphaFoldDB" id="A0A814K588"/>
<dbReference type="SMART" id="SM00181">
    <property type="entry name" value="EGF"/>
    <property type="match status" value="7"/>
</dbReference>
<feature type="chain" id="PRO_5044131940" description="EGF-like domain-containing protein" evidence="3">
    <location>
        <begin position="24"/>
        <end position="1037"/>
    </location>
</feature>
<dbReference type="InterPro" id="IPR000742">
    <property type="entry name" value="EGF"/>
</dbReference>
<proteinExistence type="predicted"/>
<organism evidence="5 7">
    <name type="scientific">Rotaria sordida</name>
    <dbReference type="NCBI Taxonomy" id="392033"/>
    <lineage>
        <taxon>Eukaryota</taxon>
        <taxon>Metazoa</taxon>
        <taxon>Spiralia</taxon>
        <taxon>Gnathifera</taxon>
        <taxon>Rotifera</taxon>
        <taxon>Eurotatoria</taxon>
        <taxon>Bdelloidea</taxon>
        <taxon>Philodinida</taxon>
        <taxon>Philodinidae</taxon>
        <taxon>Rotaria</taxon>
    </lineage>
</organism>
<dbReference type="PROSITE" id="PS50026">
    <property type="entry name" value="EGF_3"/>
    <property type="match status" value="1"/>
</dbReference>
<name>A0A814K588_9BILA</name>
<sequence>MLSLDYLCLFGNILLICISLTKTVSLDGICTNTNECTDIGPICRNGRCQCDTPWYTPCGTKCDIKAVFVYEGEECRINDNCIPNAVCADVEKRCRCQSSYTALNGLCYKSLNTSCSTPSECWSRDCRDGLCKCRLGFVPRGDNNRCQRKLARIYSNWAEANASNDFCYELNENPCIDIHAICQNDGQHVEKFCQCPLNYTANYQNQECQLKQYSGSLSPSTTSLPNDDCGTCRDELAVCVHVGNQTTCWCQAGLINTNDRCERYHLNFVFPNEYDINQHQYTLNCSSYDNDTKIVQNGLCICKPGYKFVDARSPCQRIIPIWENDNFEYGVCTRIDSNGQHIPENGLCPWPLTCQPRQDKYVCSCDHNKYLDENNNTCYYFLERDLTNPNDKNCPPGATLDNGQCRCLPIGKYTVSSDKKRCELTLASRDIDSGCISNGGFDDDCKRLYGTNTKFCKAGECQCIPDQSYYDNGRCVTYLSANPGNNGSCPINTKNNDNPCTCKDGYRAEKRKSNYLYELTNIPSQGIYSDVTIDDCKALYLNAHLIVRNNACICENGTFSNGTTCVFYLSYTPLPTNGPSLHCPPLALPSSGTCTCLSGYKNAGNNRNCVPLTDTVYEYSTTNGVNVPGLTTTGCRRLFGNAVDIIPNDSYCRCANSSFAFWENQRCYFLVETNQSMSTTLDNCPPTSIVGNQTCNCPRGYQPIESKRRCVRKPIYSSNLQAIDTTNFTMLCNETYTNDDCEGLHGKGAVCHNFTCYCDRARSFVVGDRCEYFSQFVFPGLHERYSRTCNRQEDCGSDSDQNGIECDFINNTTDKYRVCKCKSEYFLNPIDGTCVKRQCYPQCSDNADCVNYQCICRVGYYRNSSGRCDLIGTPLILHEKCNSTVWSGLNSINNGLFCSSTCERTQCADGYRDTGLQCARISFNDYCVHSKTRCTQFSPNSLCQEDDNKCACLPGHYETNGNIICARAINSPCLNHADCGDLGQCLGSRCRCRPGNREQETSDLYGRRIIRCVNGGDQIQFSVISLLFFIFVRLFFI</sequence>
<keyword evidence="2" id="KW-0472">Membrane</keyword>
<dbReference type="PANTHER" id="PTHR39069:SF8">
    <property type="entry name" value="FI17111P1"/>
    <property type="match status" value="1"/>
</dbReference>
<gene>
    <name evidence="6" type="ORF">JXQ802_LOCUS24535</name>
    <name evidence="5" type="ORF">PYM288_LOCUS16831</name>
</gene>
<dbReference type="PANTHER" id="PTHR39069">
    <property type="entry name" value="ECDYSONE-INDUCIBLE GENE E1, ISOFORM A"/>
    <property type="match status" value="1"/>
</dbReference>
<protein>
    <recommendedName>
        <fullName evidence="4">EGF-like domain-containing protein</fullName>
    </recommendedName>
</protein>
<evidence type="ECO:0000256" key="2">
    <source>
        <dbReference type="SAM" id="Phobius"/>
    </source>
</evidence>
<evidence type="ECO:0000313" key="7">
    <source>
        <dbReference type="Proteomes" id="UP000663854"/>
    </source>
</evidence>
<accession>A0A814K588</accession>
<dbReference type="Proteomes" id="UP000663854">
    <property type="component" value="Unassembled WGS sequence"/>
</dbReference>
<evidence type="ECO:0000313" key="6">
    <source>
        <dbReference type="EMBL" id="CAF1203119.1"/>
    </source>
</evidence>
<keyword evidence="2" id="KW-0812">Transmembrane</keyword>
<reference evidence="5" key="1">
    <citation type="submission" date="2021-02" db="EMBL/GenBank/DDBJ databases">
        <authorList>
            <person name="Nowell W R."/>
        </authorList>
    </citation>
    <scope>NUCLEOTIDE SEQUENCE</scope>
</reference>
<feature type="domain" description="EGF-like" evidence="4">
    <location>
        <begin position="71"/>
        <end position="106"/>
    </location>
</feature>
<comment type="caution">
    <text evidence="1">Lacks conserved residue(s) required for the propagation of feature annotation.</text>
</comment>
<feature type="signal peptide" evidence="3">
    <location>
        <begin position="1"/>
        <end position="23"/>
    </location>
</feature>
<dbReference type="EMBL" id="CAJNOH010000453">
    <property type="protein sequence ID" value="CAF1044713.1"/>
    <property type="molecule type" value="Genomic_DNA"/>
</dbReference>
<dbReference type="EMBL" id="CAJNOL010000800">
    <property type="protein sequence ID" value="CAF1203119.1"/>
    <property type="molecule type" value="Genomic_DNA"/>
</dbReference>
<keyword evidence="1" id="KW-0245">EGF-like domain</keyword>
<evidence type="ECO:0000313" key="8">
    <source>
        <dbReference type="Proteomes" id="UP000663870"/>
    </source>
</evidence>
<keyword evidence="8" id="KW-1185">Reference proteome</keyword>
<keyword evidence="3" id="KW-0732">Signal</keyword>